<keyword evidence="2" id="KW-0963">Cytoplasm</keyword>
<dbReference type="EMBL" id="QGGU01000005">
    <property type="protein sequence ID" value="PWK51789.1"/>
    <property type="molecule type" value="Genomic_DNA"/>
</dbReference>
<evidence type="ECO:0000256" key="2">
    <source>
        <dbReference type="ARBA" id="ARBA00022490"/>
    </source>
</evidence>
<evidence type="ECO:0000259" key="7">
    <source>
        <dbReference type="PROSITE" id="PS51857"/>
    </source>
</evidence>
<comment type="subcellular location">
    <subcellularLocation>
        <location evidence="1">Cytoplasm</location>
    </subcellularLocation>
</comment>
<evidence type="ECO:0000313" key="9">
    <source>
        <dbReference type="Proteomes" id="UP000245790"/>
    </source>
</evidence>
<accession>A0A316FT80</accession>
<dbReference type="PROSITE" id="PS51857">
    <property type="entry name" value="CSD_2"/>
    <property type="match status" value="1"/>
</dbReference>
<keyword evidence="9" id="KW-1185">Reference proteome</keyword>
<evidence type="ECO:0000256" key="3">
    <source>
        <dbReference type="ARBA" id="ARBA00023015"/>
    </source>
</evidence>
<keyword evidence="6" id="KW-0804">Transcription</keyword>
<name>A0A316FT80_9GAMM</name>
<keyword evidence="5" id="KW-0010">Activator</keyword>
<dbReference type="InterPro" id="IPR011129">
    <property type="entry name" value="CSD"/>
</dbReference>
<dbReference type="PRINTS" id="PR00050">
    <property type="entry name" value="COLDSHOCK"/>
</dbReference>
<dbReference type="CDD" id="cd04458">
    <property type="entry name" value="CSP_CDS"/>
    <property type="match status" value="1"/>
</dbReference>
<dbReference type="SUPFAM" id="SSF50249">
    <property type="entry name" value="Nucleic acid-binding proteins"/>
    <property type="match status" value="1"/>
</dbReference>
<dbReference type="OrthoDB" id="9805039at2"/>
<dbReference type="AlphaFoldDB" id="A0A316FT80"/>
<dbReference type="InterPro" id="IPR002059">
    <property type="entry name" value="CSP_DNA-bd"/>
</dbReference>
<keyword evidence="3" id="KW-0805">Transcription regulation</keyword>
<feature type="domain" description="CSD" evidence="7">
    <location>
        <begin position="12"/>
        <end position="76"/>
    </location>
</feature>
<dbReference type="PANTHER" id="PTHR46565">
    <property type="entry name" value="COLD SHOCK DOMAIN PROTEIN 2"/>
    <property type="match status" value="1"/>
</dbReference>
<protein>
    <submittedName>
        <fullName evidence="8">CspA family cold shock protein</fullName>
    </submittedName>
</protein>
<sequence length="81" mass="9373">MFLAIARFLKLNLSGKVEWFNRKKGFGFITMDNKTSVFVHCSNIKTRGYQYLKPNQKVNFKVSKTDRGLQAVDVQVESKAR</sequence>
<organism evidence="8 9">
    <name type="scientific">Pleionea mediterranea</name>
    <dbReference type="NCBI Taxonomy" id="523701"/>
    <lineage>
        <taxon>Bacteria</taxon>
        <taxon>Pseudomonadati</taxon>
        <taxon>Pseudomonadota</taxon>
        <taxon>Gammaproteobacteria</taxon>
        <taxon>Oceanospirillales</taxon>
        <taxon>Pleioneaceae</taxon>
        <taxon>Pleionea</taxon>
    </lineage>
</organism>
<dbReference type="GO" id="GO:0005829">
    <property type="term" value="C:cytosol"/>
    <property type="evidence" value="ECO:0007669"/>
    <property type="project" value="UniProtKB-ARBA"/>
</dbReference>
<gene>
    <name evidence="8" type="ORF">C8D97_105104</name>
</gene>
<dbReference type="RefSeq" id="WP_109763182.1">
    <property type="nucleotide sequence ID" value="NZ_QGGU01000005.1"/>
</dbReference>
<dbReference type="Gene3D" id="2.40.50.140">
    <property type="entry name" value="Nucleic acid-binding proteins"/>
    <property type="match status" value="1"/>
</dbReference>
<keyword evidence="4" id="KW-0238">DNA-binding</keyword>
<evidence type="ECO:0000256" key="1">
    <source>
        <dbReference type="ARBA" id="ARBA00004496"/>
    </source>
</evidence>
<evidence type="ECO:0000256" key="5">
    <source>
        <dbReference type="ARBA" id="ARBA00023159"/>
    </source>
</evidence>
<dbReference type="PANTHER" id="PTHR46565:SF20">
    <property type="entry name" value="COLD SHOCK DOMAIN-CONTAINING PROTEIN 4"/>
    <property type="match status" value="1"/>
</dbReference>
<dbReference type="GO" id="GO:0003677">
    <property type="term" value="F:DNA binding"/>
    <property type="evidence" value="ECO:0007669"/>
    <property type="project" value="UniProtKB-KW"/>
</dbReference>
<comment type="caution">
    <text evidence="8">The sequence shown here is derived from an EMBL/GenBank/DDBJ whole genome shotgun (WGS) entry which is preliminary data.</text>
</comment>
<dbReference type="PIRSF" id="PIRSF002599">
    <property type="entry name" value="Cold_shock_A"/>
    <property type="match status" value="1"/>
</dbReference>
<dbReference type="InterPro" id="IPR012156">
    <property type="entry name" value="Cold_shock_CspA"/>
</dbReference>
<proteinExistence type="predicted"/>
<dbReference type="SMART" id="SM00357">
    <property type="entry name" value="CSP"/>
    <property type="match status" value="1"/>
</dbReference>
<dbReference type="Proteomes" id="UP000245790">
    <property type="component" value="Unassembled WGS sequence"/>
</dbReference>
<evidence type="ECO:0000313" key="8">
    <source>
        <dbReference type="EMBL" id="PWK51789.1"/>
    </source>
</evidence>
<dbReference type="InterPro" id="IPR012340">
    <property type="entry name" value="NA-bd_OB-fold"/>
</dbReference>
<dbReference type="Pfam" id="PF00313">
    <property type="entry name" value="CSD"/>
    <property type="match status" value="1"/>
</dbReference>
<evidence type="ECO:0000256" key="4">
    <source>
        <dbReference type="ARBA" id="ARBA00023125"/>
    </source>
</evidence>
<evidence type="ECO:0000256" key="6">
    <source>
        <dbReference type="ARBA" id="ARBA00023163"/>
    </source>
</evidence>
<reference evidence="8 9" key="1">
    <citation type="submission" date="2018-05" db="EMBL/GenBank/DDBJ databases">
        <title>Genomic Encyclopedia of Type Strains, Phase IV (KMG-IV): sequencing the most valuable type-strain genomes for metagenomic binning, comparative biology and taxonomic classification.</title>
        <authorList>
            <person name="Goeker M."/>
        </authorList>
    </citation>
    <scope>NUCLEOTIDE SEQUENCE [LARGE SCALE GENOMIC DNA]</scope>
    <source>
        <strain evidence="8 9">DSM 25350</strain>
    </source>
</reference>